<dbReference type="RefSeq" id="WP_051869790.1">
    <property type="nucleotide sequence ID" value="NZ_JPNB01000002.1"/>
</dbReference>
<dbReference type="SUPFAM" id="SSF53448">
    <property type="entry name" value="Nucleotide-diphospho-sugar transferases"/>
    <property type="match status" value="1"/>
</dbReference>
<dbReference type="OrthoDB" id="3189257at2"/>
<dbReference type="InterPro" id="IPR029044">
    <property type="entry name" value="Nucleotide-diphossugar_trans"/>
</dbReference>
<dbReference type="EMBL" id="SLUO01000004">
    <property type="protein sequence ID" value="TCL59400.1"/>
    <property type="molecule type" value="Genomic_DNA"/>
</dbReference>
<dbReference type="InterPro" id="IPR001173">
    <property type="entry name" value="Glyco_trans_2-like"/>
</dbReference>
<keyword evidence="2 4" id="KW-0808">Transferase</keyword>
<dbReference type="STRING" id="1469948.GCA_000732725_03725"/>
<dbReference type="CDD" id="cd00761">
    <property type="entry name" value="Glyco_tranf_GTA_type"/>
    <property type="match status" value="1"/>
</dbReference>
<keyword evidence="5" id="KW-1185">Reference proteome</keyword>
<keyword evidence="1" id="KW-0328">Glycosyltransferase</keyword>
<dbReference type="PANTHER" id="PTHR22916:SF51">
    <property type="entry name" value="GLYCOSYLTRANSFERASE EPSH-RELATED"/>
    <property type="match status" value="1"/>
</dbReference>
<protein>
    <submittedName>
        <fullName evidence="4">Glycosyl transferase family 2</fullName>
    </submittedName>
</protein>
<reference evidence="4 5" key="1">
    <citation type="submission" date="2019-03" db="EMBL/GenBank/DDBJ databases">
        <title>Genomic Encyclopedia of Type Strains, Phase IV (KMG-IV): sequencing the most valuable type-strain genomes for metagenomic binning, comparative biology and taxonomic classification.</title>
        <authorList>
            <person name="Goeker M."/>
        </authorList>
    </citation>
    <scope>NUCLEOTIDE SEQUENCE [LARGE SCALE GENOMIC DNA]</scope>
    <source>
        <strain evidence="4 5">DSM 100556</strain>
    </source>
</reference>
<evidence type="ECO:0000259" key="3">
    <source>
        <dbReference type="Pfam" id="PF00535"/>
    </source>
</evidence>
<dbReference type="Pfam" id="PF00535">
    <property type="entry name" value="Glycos_transf_2"/>
    <property type="match status" value="1"/>
</dbReference>
<organism evidence="4 5">
    <name type="scientific">Kineothrix alysoides</name>
    <dbReference type="NCBI Taxonomy" id="1469948"/>
    <lineage>
        <taxon>Bacteria</taxon>
        <taxon>Bacillati</taxon>
        <taxon>Bacillota</taxon>
        <taxon>Clostridia</taxon>
        <taxon>Lachnospirales</taxon>
        <taxon>Lachnospiraceae</taxon>
        <taxon>Kineothrix</taxon>
    </lineage>
</organism>
<comment type="caution">
    <text evidence="4">The sequence shown here is derived from an EMBL/GenBank/DDBJ whole genome shotgun (WGS) entry which is preliminary data.</text>
</comment>
<name>A0A4R1R213_9FIRM</name>
<proteinExistence type="predicted"/>
<dbReference type="Proteomes" id="UP000295718">
    <property type="component" value="Unassembled WGS sequence"/>
</dbReference>
<dbReference type="AlphaFoldDB" id="A0A4R1R213"/>
<dbReference type="GO" id="GO:0016757">
    <property type="term" value="F:glycosyltransferase activity"/>
    <property type="evidence" value="ECO:0007669"/>
    <property type="project" value="UniProtKB-KW"/>
</dbReference>
<dbReference type="PANTHER" id="PTHR22916">
    <property type="entry name" value="GLYCOSYLTRANSFERASE"/>
    <property type="match status" value="1"/>
</dbReference>
<gene>
    <name evidence="4" type="ORF">EDD76_104137</name>
</gene>
<dbReference type="Gene3D" id="3.90.550.10">
    <property type="entry name" value="Spore Coat Polysaccharide Biosynthesis Protein SpsA, Chain A"/>
    <property type="match status" value="1"/>
</dbReference>
<evidence type="ECO:0000256" key="1">
    <source>
        <dbReference type="ARBA" id="ARBA00022676"/>
    </source>
</evidence>
<sequence length="343" mass="38634">MEKKVSIIVPVYNAEKYVERCLDSLLVQTYANTEIIIIDDGSVDGSAHMCNNYASQHNRIKVVHIANGGVSAARNRGIEEAEGEYLTFVDADDYLKYDMIEYLAFCLEETGSDVAGCNFFSLSAAKEVGRVSVKGTEEEPVQRSEDNKEMWKTYGKLELLCGEAFIERGILNGDTRCWSKVYRREAVGDIRYEEGISIGEDMLFLLALARKGSKFCRSPYKGYAYFSNETGAMNRRFKNSYMDQIICWKIAMEQIGESAPHLRAKVASILMISTMLVAGKLAALEGSERKKCREAVSVCRRQLEECRKVKGACKKLSFGYRVKVTTYAICPGLYLWGYHLLKA</sequence>
<feature type="domain" description="Glycosyltransferase 2-like" evidence="3">
    <location>
        <begin position="6"/>
        <end position="122"/>
    </location>
</feature>
<accession>A0A4R1R213</accession>
<evidence type="ECO:0000313" key="5">
    <source>
        <dbReference type="Proteomes" id="UP000295718"/>
    </source>
</evidence>
<evidence type="ECO:0000313" key="4">
    <source>
        <dbReference type="EMBL" id="TCL59400.1"/>
    </source>
</evidence>
<evidence type="ECO:0000256" key="2">
    <source>
        <dbReference type="ARBA" id="ARBA00022679"/>
    </source>
</evidence>